<evidence type="ECO:0000313" key="1">
    <source>
        <dbReference type="EMBL" id="VEA73390.1"/>
    </source>
</evidence>
<dbReference type="Pfam" id="PF07102">
    <property type="entry name" value="YbcO"/>
    <property type="match status" value="1"/>
</dbReference>
<protein>
    <submittedName>
        <fullName evidence="1">82 prophage-derived uncharacterized protein ybcO</fullName>
    </submittedName>
</protein>
<dbReference type="Gene3D" id="3.30.50.20">
    <property type="entry name" value="prophage-derive protein ybcO"/>
    <property type="match status" value="1"/>
</dbReference>
<dbReference type="InterPro" id="IPR010774">
    <property type="entry name" value="YbcO"/>
</dbReference>
<accession>A0A3S5DFK5</accession>
<dbReference type="Proteomes" id="UP000271603">
    <property type="component" value="Chromosome"/>
</dbReference>
<reference evidence="1 2" key="1">
    <citation type="submission" date="2018-12" db="EMBL/GenBank/DDBJ databases">
        <authorList>
            <consortium name="Pathogen Informatics"/>
        </authorList>
    </citation>
    <scope>NUCLEOTIDE SEQUENCE [LARGE SCALE GENOMIC DNA]</scope>
    <source>
        <strain evidence="1 2">NCTC9419</strain>
    </source>
</reference>
<name>A0A3S5DFK5_SERRU</name>
<evidence type="ECO:0000313" key="2">
    <source>
        <dbReference type="Proteomes" id="UP000271603"/>
    </source>
</evidence>
<organism evidence="1 2">
    <name type="scientific">Serratia rubidaea</name>
    <name type="common">Serratia marinorubra</name>
    <dbReference type="NCBI Taxonomy" id="61652"/>
    <lineage>
        <taxon>Bacteria</taxon>
        <taxon>Pseudomonadati</taxon>
        <taxon>Pseudomonadota</taxon>
        <taxon>Gammaproteobacteria</taxon>
        <taxon>Enterobacterales</taxon>
        <taxon>Yersiniaceae</taxon>
        <taxon>Serratia</taxon>
    </lineage>
</organism>
<gene>
    <name evidence="1" type="primary">ybcO</name>
    <name evidence="1" type="ORF">NCTC9419_05019</name>
</gene>
<proteinExistence type="predicted"/>
<sequence>MSMANLRKEARGRDCQIRIPGVCNFNPETTVLAHYRMAGTSGTAIKPDDAQGAWSCSLCHDAIDGRTKTEYTRDDLRLMHAEGVFRTQAILRGEGKL</sequence>
<dbReference type="EMBL" id="LR134155">
    <property type="protein sequence ID" value="VEA73390.1"/>
    <property type="molecule type" value="Genomic_DNA"/>
</dbReference>
<dbReference type="AlphaFoldDB" id="A0A3S5DFK5"/>